<sequence length="155" mass="18517">MQVNWKKMMIGMAFILIGFVGFTTTGQAKTTWHKGIPQTIRGNWREDKKDLHRTDRRVGYFYQINSNVIKDGDVSGSMPQRYKEIKPAYHHKKGSKTYYVKSTETKFDILYYRRYTKISKNKLAIYWYAYQSQDYEHGAYTHSENQIVEHFHRKA</sequence>
<keyword evidence="2" id="KW-1185">Reference proteome</keyword>
<name>A0ABW4D6L3_9LACO</name>
<protein>
    <submittedName>
        <fullName evidence="1">Uncharacterized protein</fullName>
    </submittedName>
</protein>
<dbReference type="EMBL" id="JBHTOD010000009">
    <property type="protein sequence ID" value="MFD1456230.1"/>
    <property type="molecule type" value="Genomic_DNA"/>
</dbReference>
<organism evidence="1 2">
    <name type="scientific">Levilactobacillus lanxiensis</name>
    <dbReference type="NCBI Taxonomy" id="2799568"/>
    <lineage>
        <taxon>Bacteria</taxon>
        <taxon>Bacillati</taxon>
        <taxon>Bacillota</taxon>
        <taxon>Bacilli</taxon>
        <taxon>Lactobacillales</taxon>
        <taxon>Lactobacillaceae</taxon>
        <taxon>Levilactobacillus</taxon>
    </lineage>
</organism>
<proteinExistence type="predicted"/>
<comment type="caution">
    <text evidence="1">The sequence shown here is derived from an EMBL/GenBank/DDBJ whole genome shotgun (WGS) entry which is preliminary data.</text>
</comment>
<reference evidence="2" key="1">
    <citation type="journal article" date="2019" name="Int. J. Syst. Evol. Microbiol.">
        <title>The Global Catalogue of Microorganisms (GCM) 10K type strain sequencing project: providing services to taxonomists for standard genome sequencing and annotation.</title>
        <authorList>
            <consortium name="The Broad Institute Genomics Platform"/>
            <consortium name="The Broad Institute Genome Sequencing Center for Infectious Disease"/>
            <person name="Wu L."/>
            <person name="Ma J."/>
        </authorList>
    </citation>
    <scope>NUCLEOTIDE SEQUENCE [LARGE SCALE GENOMIC DNA]</scope>
    <source>
        <strain evidence="2">CCM 8979</strain>
    </source>
</reference>
<dbReference type="RefSeq" id="WP_203646268.1">
    <property type="nucleotide sequence ID" value="NZ_BOLN01000009.1"/>
</dbReference>
<evidence type="ECO:0000313" key="1">
    <source>
        <dbReference type="EMBL" id="MFD1456230.1"/>
    </source>
</evidence>
<accession>A0ABW4D6L3</accession>
<evidence type="ECO:0000313" key="2">
    <source>
        <dbReference type="Proteomes" id="UP001597189"/>
    </source>
</evidence>
<dbReference type="Proteomes" id="UP001597189">
    <property type="component" value="Unassembled WGS sequence"/>
</dbReference>
<gene>
    <name evidence="1" type="ORF">ACFQ44_11225</name>
</gene>